<dbReference type="GO" id="GO:0006631">
    <property type="term" value="P:fatty acid metabolic process"/>
    <property type="evidence" value="ECO:0007669"/>
    <property type="project" value="InterPro"/>
</dbReference>
<dbReference type="HAMAP" id="MF_02129">
    <property type="entry name" value="L_carnitine_dehydrog"/>
    <property type="match status" value="1"/>
</dbReference>
<dbReference type="UniPathway" id="UPA00117"/>
<feature type="binding site" evidence="7">
    <location>
        <begin position="10"/>
        <end position="15"/>
    </location>
    <ligand>
        <name>NAD(+)</name>
        <dbReference type="ChEBI" id="CHEBI:57540"/>
    </ligand>
</feature>
<dbReference type="EC" id="1.1.1.108" evidence="7"/>
<comment type="caution">
    <text evidence="10">The sequence shown here is derived from an EMBL/GenBank/DDBJ whole genome shotgun (WGS) entry which is preliminary data.</text>
</comment>
<dbReference type="InterPro" id="IPR029069">
    <property type="entry name" value="HotDog_dom_sf"/>
</dbReference>
<dbReference type="Pfam" id="PF02737">
    <property type="entry name" value="3HCDH_N"/>
    <property type="match status" value="1"/>
</dbReference>
<evidence type="ECO:0000256" key="6">
    <source>
        <dbReference type="ARBA" id="ARBA00023027"/>
    </source>
</evidence>
<dbReference type="GO" id="GO:0005737">
    <property type="term" value="C:cytoplasm"/>
    <property type="evidence" value="ECO:0007669"/>
    <property type="project" value="UniProtKB-SubCell"/>
</dbReference>
<dbReference type="InterPro" id="IPR036291">
    <property type="entry name" value="NAD(P)-bd_dom_sf"/>
</dbReference>
<dbReference type="Proteomes" id="UP000284605">
    <property type="component" value="Unassembled WGS sequence"/>
</dbReference>
<feature type="domain" description="3-hydroxyacyl-CoA dehydrogenase NAD binding" evidence="9">
    <location>
        <begin position="6"/>
        <end position="181"/>
    </location>
</feature>
<comment type="function">
    <text evidence="7">Catalyzes the NAD(+)-dependent oxidation of L-carnitine to 3-dehydrocarnitine.</text>
</comment>
<dbReference type="InterPro" id="IPR013328">
    <property type="entry name" value="6PGD_dom2"/>
</dbReference>
<dbReference type="InterPro" id="IPR008927">
    <property type="entry name" value="6-PGluconate_DH-like_C_sf"/>
</dbReference>
<dbReference type="PANTHER" id="PTHR48075:SF5">
    <property type="entry name" value="3-HYDROXYBUTYRYL-COA DEHYDROGENASE"/>
    <property type="match status" value="1"/>
</dbReference>
<organism evidence="10 11">
    <name type="scientific">Oleomonas cavernae</name>
    <dbReference type="NCBI Taxonomy" id="2320859"/>
    <lineage>
        <taxon>Bacteria</taxon>
        <taxon>Pseudomonadati</taxon>
        <taxon>Pseudomonadota</taxon>
        <taxon>Alphaproteobacteria</taxon>
        <taxon>Acetobacterales</taxon>
        <taxon>Acetobacteraceae</taxon>
        <taxon>Oleomonas</taxon>
    </lineage>
</organism>
<keyword evidence="6 7" id="KW-0520">NAD</keyword>
<dbReference type="Pfam" id="PF13279">
    <property type="entry name" value="4HBT_2"/>
    <property type="match status" value="1"/>
</dbReference>
<comment type="subcellular location">
    <subcellularLocation>
        <location evidence="1 7">Cytoplasm</location>
    </subcellularLocation>
</comment>
<dbReference type="SUPFAM" id="SSF51735">
    <property type="entry name" value="NAD(P)-binding Rossmann-fold domains"/>
    <property type="match status" value="1"/>
</dbReference>
<dbReference type="InterPro" id="IPR006108">
    <property type="entry name" value="3HC_DH_C"/>
</dbReference>
<dbReference type="GO" id="GO:0070403">
    <property type="term" value="F:NAD+ binding"/>
    <property type="evidence" value="ECO:0007669"/>
    <property type="project" value="InterPro"/>
</dbReference>
<dbReference type="InterPro" id="IPR006176">
    <property type="entry name" value="3-OHacyl-CoA_DH_NAD-bd"/>
</dbReference>
<name>A0A418WU09_9PROT</name>
<evidence type="ECO:0000313" key="10">
    <source>
        <dbReference type="EMBL" id="RJF94750.1"/>
    </source>
</evidence>
<evidence type="ECO:0000259" key="8">
    <source>
        <dbReference type="Pfam" id="PF00725"/>
    </source>
</evidence>
<evidence type="ECO:0000256" key="3">
    <source>
        <dbReference type="ARBA" id="ARBA00011738"/>
    </source>
</evidence>
<evidence type="ECO:0000256" key="1">
    <source>
        <dbReference type="ARBA" id="ARBA00004496"/>
    </source>
</evidence>
<evidence type="ECO:0000256" key="7">
    <source>
        <dbReference type="HAMAP-Rule" id="MF_02129"/>
    </source>
</evidence>
<dbReference type="EMBL" id="QYUK01000008">
    <property type="protein sequence ID" value="RJF94750.1"/>
    <property type="molecule type" value="Genomic_DNA"/>
</dbReference>
<comment type="pathway">
    <text evidence="2 7">Amine and polyamine metabolism; carnitine metabolism.</text>
</comment>
<evidence type="ECO:0000256" key="2">
    <source>
        <dbReference type="ARBA" id="ARBA00004855"/>
    </source>
</evidence>
<dbReference type="SUPFAM" id="SSF48179">
    <property type="entry name" value="6-phosphogluconate dehydrogenase C-terminal domain-like"/>
    <property type="match status" value="1"/>
</dbReference>
<dbReference type="SUPFAM" id="SSF54637">
    <property type="entry name" value="Thioesterase/thiol ester dehydrase-isomerase"/>
    <property type="match status" value="1"/>
</dbReference>
<dbReference type="CDD" id="cd00586">
    <property type="entry name" value="4HBT"/>
    <property type="match status" value="1"/>
</dbReference>
<keyword evidence="4 7" id="KW-0963">Cytoplasm</keyword>
<dbReference type="Gene3D" id="3.10.129.10">
    <property type="entry name" value="Hotdog Thioesterase"/>
    <property type="match status" value="1"/>
</dbReference>
<evidence type="ECO:0000313" key="11">
    <source>
        <dbReference type="Proteomes" id="UP000284605"/>
    </source>
</evidence>
<evidence type="ECO:0000256" key="5">
    <source>
        <dbReference type="ARBA" id="ARBA00023002"/>
    </source>
</evidence>
<sequence>MAIKRAGIVGGGVIGAGWAARMVLNGIDVQVFDPDPEIARKLDTVIAHARRAYGKLFPGLALREGTVTIAATAEAAVAGVDFVQESLPEREDLKRRVLAAIDAVLPPHVVIGSSTSGLLPTSLQADMAHPERLVVGHPFNPVYLLPLVEICGGEKTGAAAKETAAAFYSAIGMHPLHVRKEIDGFIADRLLEALWREALWLVNDGVATTEEIDDAVRYGAGLRWSFMGTFLIYRLAGGEAGMRHFLAQFGPALKLPWTKLEAPELTDALVDAVAGQSDDQAKGVSIRELEALRDDCLVSVLAGLRSEDYGAGAVVKRHHQALMAATAPVSKAQAADGLLVLHEVTVPADWIDYNGHMTEYRYLQVFGDATDALLRHIGLDQAYLAAKGSYYTVETHIMHRGETKMGEGLHVATQILSVDAKRLHLFHRIVRSRDDFCVASAEQMLLHVEAASGRAGAAGAQVLDRLTTICAAHQGLPKPAGTGRAVGAPR</sequence>
<dbReference type="PANTHER" id="PTHR48075">
    <property type="entry name" value="3-HYDROXYACYL-COA DEHYDROGENASE FAMILY PROTEIN"/>
    <property type="match status" value="1"/>
</dbReference>
<keyword evidence="11" id="KW-1185">Reference proteome</keyword>
<dbReference type="OrthoDB" id="9803287at2"/>
<comment type="subunit">
    <text evidence="3 7">Homodimer.</text>
</comment>
<dbReference type="Gene3D" id="3.40.50.720">
    <property type="entry name" value="NAD(P)-binding Rossmann-like Domain"/>
    <property type="match status" value="1"/>
</dbReference>
<accession>A0A418WU09</accession>
<evidence type="ECO:0000256" key="4">
    <source>
        <dbReference type="ARBA" id="ARBA00022490"/>
    </source>
</evidence>
<evidence type="ECO:0000259" key="9">
    <source>
        <dbReference type="Pfam" id="PF02737"/>
    </source>
</evidence>
<gene>
    <name evidence="10" type="ORF">D3874_02740</name>
</gene>
<comment type="similarity">
    <text evidence="7">Belongs to the 3-hydroxyacyl-CoA dehydrogenase family. L-carnitine dehydrogenase subfamily.</text>
</comment>
<feature type="domain" description="3-hydroxyacyl-CoA dehydrogenase C-terminal" evidence="8">
    <location>
        <begin position="184"/>
        <end position="271"/>
    </location>
</feature>
<dbReference type="GO" id="GO:0009437">
    <property type="term" value="P:carnitine metabolic process"/>
    <property type="evidence" value="ECO:0007669"/>
    <property type="project" value="UniProtKB-UniRule"/>
</dbReference>
<reference evidence="10 11" key="1">
    <citation type="submission" date="2018-09" db="EMBL/GenBank/DDBJ databases">
        <authorList>
            <person name="Zhu H."/>
        </authorList>
    </citation>
    <scope>NUCLEOTIDE SEQUENCE [LARGE SCALE GENOMIC DNA]</scope>
    <source>
        <strain evidence="10 11">K1W22B-8</strain>
    </source>
</reference>
<keyword evidence="5 7" id="KW-0560">Oxidoreductase</keyword>
<dbReference type="InterPro" id="IPR026578">
    <property type="entry name" value="L-carnitine_dehydrogenase"/>
</dbReference>
<dbReference type="Gene3D" id="1.10.1040.10">
    <property type="entry name" value="N-(1-d-carboxylethyl)-l-norvaline Dehydrogenase, domain 2"/>
    <property type="match status" value="1"/>
</dbReference>
<protein>
    <recommendedName>
        <fullName evidence="7">L-carnitine dehydrogenase</fullName>
        <shortName evidence="7">CDH</shortName>
        <shortName evidence="7">L-CDH</shortName>
        <ecNumber evidence="7">1.1.1.108</ecNumber>
    </recommendedName>
</protein>
<dbReference type="GO" id="GO:0047728">
    <property type="term" value="F:carnitine 3-dehydrogenase activity"/>
    <property type="evidence" value="ECO:0007669"/>
    <property type="project" value="UniProtKB-UniRule"/>
</dbReference>
<dbReference type="AlphaFoldDB" id="A0A418WU09"/>
<dbReference type="Pfam" id="PF00725">
    <property type="entry name" value="3HCDH"/>
    <property type="match status" value="1"/>
</dbReference>
<dbReference type="NCBIfam" id="NF005716">
    <property type="entry name" value="PRK07531.1"/>
    <property type="match status" value="1"/>
</dbReference>
<proteinExistence type="inferred from homology"/>
<dbReference type="RefSeq" id="WP_119776198.1">
    <property type="nucleotide sequence ID" value="NZ_QYUK01000008.1"/>
</dbReference>
<comment type="catalytic activity">
    <reaction evidence="7">
        <text>carnitine + NAD(+) = 3-dehydrocarnitine + NADH + H(+)</text>
        <dbReference type="Rhea" id="RHEA:19265"/>
        <dbReference type="ChEBI" id="CHEBI:15378"/>
        <dbReference type="ChEBI" id="CHEBI:17126"/>
        <dbReference type="ChEBI" id="CHEBI:57540"/>
        <dbReference type="ChEBI" id="CHEBI:57885"/>
        <dbReference type="ChEBI" id="CHEBI:57945"/>
        <dbReference type="EC" id="1.1.1.108"/>
    </reaction>
</comment>